<evidence type="ECO:0000256" key="1">
    <source>
        <dbReference type="SAM" id="MobiDB-lite"/>
    </source>
</evidence>
<feature type="region of interest" description="Disordered" evidence="1">
    <location>
        <begin position="1"/>
        <end position="25"/>
    </location>
</feature>
<proteinExistence type="predicted"/>
<evidence type="ECO:0000313" key="4">
    <source>
        <dbReference type="Proteomes" id="UP001172673"/>
    </source>
</evidence>
<keyword evidence="2" id="KW-0472">Membrane</keyword>
<dbReference type="AlphaFoldDB" id="A0AA38X5B7"/>
<gene>
    <name evidence="3" type="ORF">H2200_008195</name>
</gene>
<comment type="caution">
    <text evidence="3">The sequence shown here is derived from an EMBL/GenBank/DDBJ whole genome shotgun (WGS) entry which is preliminary data.</text>
</comment>
<protein>
    <recommendedName>
        <fullName evidence="5">Formylmethionine deformylase-like protein</fullName>
    </recommendedName>
</protein>
<sequence>MADQTPNPSRFRQLSRRKADSSLPPGRIDWQAPAIMVSSFILGLGAAVAHDRFYNAYNGKPVSSGLEQKIIHNIGAAFAIVVKMFLAISTGTVFTQQLWMSLRHKSERINEIDALFAVLSNAIKFRKVGLWARHWMLALLAMITWCLPLAAVFTPGTINVQGILRYNDTTPSKPPQPQQSWSDNQNYAVSVLLDAVMIVGANGTVLPFYRSLDRPSGELSRVALASASQGNILAIQTTYENATYGLSFVAPALKCQSVPEKKLSIFNTSLVEAYQSRWLPGFEVEAANSIGLDPSSLRLLYNAWVVHPDNGTMRDLSNPDWNNETTSASPGYPNTEYFYLPSTSEPEGMVLLACHLYNATYDIDLYYENSRQNVTVKSVATSNEVPMSPPVGTWKIPIVLGTDYTSLVYNAVLFAFNNLVIASATTSDKFVLPLYSGGPAYATKLRQYIEGDRSISAAEIKNVLEELFRNITLSTLSSPSFQLSDAEVLPMNITTWFSENIYVYEPTDLYIAYGSAVACTLACVLWGCCVLVRNGVSYNTDFSTILRTTRRKEFDELVSRESRAGNAPLPPHIKTARLLYLTDRGLAEGGFALVEPAADSEIRPHGSGYEYSKLENVTDQSAARQRQSDATGTAVAGEDPAAVQRQVKRKPVAHVVSP</sequence>
<feature type="compositionally biased region" description="Polar residues" evidence="1">
    <location>
        <begin position="615"/>
        <end position="631"/>
    </location>
</feature>
<accession>A0AA38X5B7</accession>
<keyword evidence="2" id="KW-1133">Transmembrane helix</keyword>
<feature type="transmembrane region" description="Helical" evidence="2">
    <location>
        <begin position="135"/>
        <end position="158"/>
    </location>
</feature>
<keyword evidence="2" id="KW-0812">Transmembrane</keyword>
<reference evidence="3" key="1">
    <citation type="submission" date="2022-10" db="EMBL/GenBank/DDBJ databases">
        <title>Culturing micro-colonial fungi from biological soil crusts in the Mojave desert and describing Neophaeococcomyces mojavensis, and introducing the new genera and species Taxawa tesnikishii.</title>
        <authorList>
            <person name="Kurbessoian T."/>
            <person name="Stajich J.E."/>
        </authorList>
    </citation>
    <scope>NUCLEOTIDE SEQUENCE</scope>
    <source>
        <strain evidence="3">TK_41</strain>
    </source>
</reference>
<feature type="transmembrane region" description="Helical" evidence="2">
    <location>
        <begin position="187"/>
        <end position="209"/>
    </location>
</feature>
<evidence type="ECO:0000313" key="3">
    <source>
        <dbReference type="EMBL" id="KAJ9607123.1"/>
    </source>
</evidence>
<evidence type="ECO:0000256" key="2">
    <source>
        <dbReference type="SAM" id="Phobius"/>
    </source>
</evidence>
<evidence type="ECO:0008006" key="5">
    <source>
        <dbReference type="Google" id="ProtNLM"/>
    </source>
</evidence>
<dbReference type="PANTHER" id="PTHR35041:SF6">
    <property type="entry name" value="FORMYLMETHIONINE DEFORMYLASE-LIKE PROTEIN-RELATED"/>
    <property type="match status" value="1"/>
</dbReference>
<feature type="transmembrane region" description="Helical" evidence="2">
    <location>
        <begin position="32"/>
        <end position="50"/>
    </location>
</feature>
<dbReference type="EMBL" id="JAPDRK010000012">
    <property type="protein sequence ID" value="KAJ9607123.1"/>
    <property type="molecule type" value="Genomic_DNA"/>
</dbReference>
<organism evidence="3 4">
    <name type="scientific">Cladophialophora chaetospira</name>
    <dbReference type="NCBI Taxonomy" id="386627"/>
    <lineage>
        <taxon>Eukaryota</taxon>
        <taxon>Fungi</taxon>
        <taxon>Dikarya</taxon>
        <taxon>Ascomycota</taxon>
        <taxon>Pezizomycotina</taxon>
        <taxon>Eurotiomycetes</taxon>
        <taxon>Chaetothyriomycetidae</taxon>
        <taxon>Chaetothyriales</taxon>
        <taxon>Herpotrichiellaceae</taxon>
        <taxon>Cladophialophora</taxon>
    </lineage>
</organism>
<feature type="region of interest" description="Disordered" evidence="1">
    <location>
        <begin position="604"/>
        <end position="658"/>
    </location>
</feature>
<keyword evidence="4" id="KW-1185">Reference proteome</keyword>
<name>A0AA38X5B7_9EURO</name>
<feature type="transmembrane region" description="Helical" evidence="2">
    <location>
        <begin position="70"/>
        <end position="95"/>
    </location>
</feature>
<dbReference type="Proteomes" id="UP001172673">
    <property type="component" value="Unassembled WGS sequence"/>
</dbReference>
<feature type="compositionally biased region" description="Polar residues" evidence="1">
    <location>
        <begin position="1"/>
        <end position="12"/>
    </location>
</feature>
<dbReference type="PANTHER" id="PTHR35041">
    <property type="entry name" value="MEDIATOR OF RNA POLYMERASE II TRANSCRIPTION SUBUNIT 1"/>
    <property type="match status" value="1"/>
</dbReference>